<evidence type="ECO:0000313" key="2">
    <source>
        <dbReference type="Proteomes" id="UP000790709"/>
    </source>
</evidence>
<proteinExistence type="predicted"/>
<comment type="caution">
    <text evidence="1">The sequence shown here is derived from an EMBL/GenBank/DDBJ whole genome shotgun (WGS) entry which is preliminary data.</text>
</comment>
<evidence type="ECO:0000313" key="1">
    <source>
        <dbReference type="EMBL" id="KAH7918133.1"/>
    </source>
</evidence>
<sequence length="120" mass="12805">MRTKQTARKRSVDSTTEENHIASGLDTPGRLIEPQSEDVHIDIDSPSSSILELPTTAHPLPADVKAKADSQVNSPPLALAQNASREGPHGVKSSEDGGGSLLDPLARPCLIPIPHPPRRR</sequence>
<organism evidence="1 2">
    <name type="scientific">Leucogyrophana mollusca</name>
    <dbReference type="NCBI Taxonomy" id="85980"/>
    <lineage>
        <taxon>Eukaryota</taxon>
        <taxon>Fungi</taxon>
        <taxon>Dikarya</taxon>
        <taxon>Basidiomycota</taxon>
        <taxon>Agaricomycotina</taxon>
        <taxon>Agaricomycetes</taxon>
        <taxon>Agaricomycetidae</taxon>
        <taxon>Boletales</taxon>
        <taxon>Boletales incertae sedis</taxon>
        <taxon>Leucogyrophana</taxon>
    </lineage>
</organism>
<dbReference type="EMBL" id="MU266847">
    <property type="protein sequence ID" value="KAH7918133.1"/>
    <property type="molecule type" value="Genomic_DNA"/>
</dbReference>
<gene>
    <name evidence="1" type="ORF">BV22DRAFT_917245</name>
</gene>
<accession>A0ACB8AZW9</accession>
<protein>
    <submittedName>
        <fullName evidence="1">Uncharacterized protein</fullName>
    </submittedName>
</protein>
<name>A0ACB8AZW9_9AGAM</name>
<dbReference type="Proteomes" id="UP000790709">
    <property type="component" value="Unassembled WGS sequence"/>
</dbReference>
<keyword evidence="2" id="KW-1185">Reference proteome</keyword>
<reference evidence="1" key="1">
    <citation type="journal article" date="2021" name="New Phytol.">
        <title>Evolutionary innovations through gain and loss of genes in the ectomycorrhizal Boletales.</title>
        <authorList>
            <person name="Wu G."/>
            <person name="Miyauchi S."/>
            <person name="Morin E."/>
            <person name="Kuo A."/>
            <person name="Drula E."/>
            <person name="Varga T."/>
            <person name="Kohler A."/>
            <person name="Feng B."/>
            <person name="Cao Y."/>
            <person name="Lipzen A."/>
            <person name="Daum C."/>
            <person name="Hundley H."/>
            <person name="Pangilinan J."/>
            <person name="Johnson J."/>
            <person name="Barry K."/>
            <person name="LaButti K."/>
            <person name="Ng V."/>
            <person name="Ahrendt S."/>
            <person name="Min B."/>
            <person name="Choi I.G."/>
            <person name="Park H."/>
            <person name="Plett J.M."/>
            <person name="Magnuson J."/>
            <person name="Spatafora J.W."/>
            <person name="Nagy L.G."/>
            <person name="Henrissat B."/>
            <person name="Grigoriev I.V."/>
            <person name="Yang Z.L."/>
            <person name="Xu J."/>
            <person name="Martin F.M."/>
        </authorList>
    </citation>
    <scope>NUCLEOTIDE SEQUENCE</scope>
    <source>
        <strain evidence="1">KUC20120723A-06</strain>
    </source>
</reference>